<evidence type="ECO:0000313" key="2">
    <source>
        <dbReference type="EMBL" id="KIY99599.1"/>
    </source>
</evidence>
<dbReference type="GeneID" id="25741237"/>
<feature type="compositionally biased region" description="Polar residues" evidence="1">
    <location>
        <begin position="77"/>
        <end position="90"/>
    </location>
</feature>
<dbReference type="AlphaFoldDB" id="A0A0D2M8I8"/>
<name>A0A0D2M8I8_9CHLO</name>
<dbReference type="EMBL" id="KK101799">
    <property type="protein sequence ID" value="KIY99599.1"/>
    <property type="molecule type" value="Genomic_DNA"/>
</dbReference>
<organism evidence="2 3">
    <name type="scientific">Monoraphidium neglectum</name>
    <dbReference type="NCBI Taxonomy" id="145388"/>
    <lineage>
        <taxon>Eukaryota</taxon>
        <taxon>Viridiplantae</taxon>
        <taxon>Chlorophyta</taxon>
        <taxon>core chlorophytes</taxon>
        <taxon>Chlorophyceae</taxon>
        <taxon>CS clade</taxon>
        <taxon>Sphaeropleales</taxon>
        <taxon>Selenastraceae</taxon>
        <taxon>Monoraphidium</taxon>
    </lineage>
</organism>
<dbReference type="RefSeq" id="XP_013898619.1">
    <property type="nucleotide sequence ID" value="XM_014043165.1"/>
</dbReference>
<dbReference type="KEGG" id="mng:MNEG_8361"/>
<protein>
    <submittedName>
        <fullName evidence="2">Uncharacterized protein</fullName>
    </submittedName>
</protein>
<feature type="compositionally biased region" description="Polar residues" evidence="1">
    <location>
        <begin position="53"/>
        <end position="66"/>
    </location>
</feature>
<sequence>MAPGPNLKPIATRPREAAAGPSTSADLERGRGGSPVSSSGVATPKGRAAGELQSESPAMGSDSSSPWRRFFRGGSRYPNSDADSFGNSPRNLMGFSPKATSSRSER</sequence>
<accession>A0A0D2M8I8</accession>
<reference evidence="2 3" key="1">
    <citation type="journal article" date="2013" name="BMC Genomics">
        <title>Reconstruction of the lipid metabolism for the microalga Monoraphidium neglectum from its genome sequence reveals characteristics suitable for biofuel production.</title>
        <authorList>
            <person name="Bogen C."/>
            <person name="Al-Dilaimi A."/>
            <person name="Albersmeier A."/>
            <person name="Wichmann J."/>
            <person name="Grundmann M."/>
            <person name="Rupp O."/>
            <person name="Lauersen K.J."/>
            <person name="Blifernez-Klassen O."/>
            <person name="Kalinowski J."/>
            <person name="Goesmann A."/>
            <person name="Mussgnug J.H."/>
            <person name="Kruse O."/>
        </authorList>
    </citation>
    <scope>NUCLEOTIDE SEQUENCE [LARGE SCALE GENOMIC DNA]</scope>
    <source>
        <strain evidence="2 3">SAG 48.87</strain>
    </source>
</reference>
<dbReference type="Proteomes" id="UP000054498">
    <property type="component" value="Unassembled WGS sequence"/>
</dbReference>
<evidence type="ECO:0000313" key="3">
    <source>
        <dbReference type="Proteomes" id="UP000054498"/>
    </source>
</evidence>
<proteinExistence type="predicted"/>
<gene>
    <name evidence="2" type="ORF">MNEG_8361</name>
</gene>
<feature type="region of interest" description="Disordered" evidence="1">
    <location>
        <begin position="1"/>
        <end position="106"/>
    </location>
</feature>
<dbReference type="STRING" id="145388.A0A0D2M8I8"/>
<evidence type="ECO:0000256" key="1">
    <source>
        <dbReference type="SAM" id="MobiDB-lite"/>
    </source>
</evidence>
<keyword evidence="3" id="KW-1185">Reference proteome</keyword>